<dbReference type="STRING" id="39482.ERS852491_03730"/>
<evidence type="ECO:0000313" key="2">
    <source>
        <dbReference type="EMBL" id="CUO92439.1"/>
    </source>
</evidence>
<evidence type="ECO:0000256" key="1">
    <source>
        <dbReference type="SAM" id="Coils"/>
    </source>
</evidence>
<organism evidence="2 3">
    <name type="scientific">Faecalicatena contorta</name>
    <dbReference type="NCBI Taxonomy" id="39482"/>
    <lineage>
        <taxon>Bacteria</taxon>
        <taxon>Bacillati</taxon>
        <taxon>Bacillota</taxon>
        <taxon>Clostridia</taxon>
        <taxon>Lachnospirales</taxon>
        <taxon>Lachnospiraceae</taxon>
        <taxon>Faecalicatena</taxon>
    </lineage>
</organism>
<feature type="coiled-coil region" evidence="1">
    <location>
        <begin position="19"/>
        <end position="56"/>
    </location>
</feature>
<evidence type="ECO:0000313" key="3">
    <source>
        <dbReference type="Proteomes" id="UP000095544"/>
    </source>
</evidence>
<accession>A0A174J5T1</accession>
<reference evidence="2 3" key="1">
    <citation type="submission" date="2015-09" db="EMBL/GenBank/DDBJ databases">
        <authorList>
            <consortium name="Pathogen Informatics"/>
        </authorList>
    </citation>
    <scope>NUCLEOTIDE SEQUENCE [LARGE SCALE GENOMIC DNA]</scope>
    <source>
        <strain evidence="2 3">2789STDY5834876</strain>
    </source>
</reference>
<sequence>MKKDKNNLVEYHAKIVLDSSDLDKAIEKLDELLEKIKELNNALKEAKTLISEIASSSANIDTVISLDGKEIAKAVRKSNYDNGKESHK</sequence>
<keyword evidence="1" id="KW-0175">Coiled coil</keyword>
<dbReference type="RefSeq" id="WP_055154630.1">
    <property type="nucleotide sequence ID" value="NZ_CYZU01000043.1"/>
</dbReference>
<gene>
    <name evidence="2" type="ORF">ERS852491_03730</name>
</gene>
<dbReference type="Proteomes" id="UP000095544">
    <property type="component" value="Unassembled WGS sequence"/>
</dbReference>
<protein>
    <submittedName>
        <fullName evidence="2">Uncharacterized protein</fullName>
    </submittedName>
</protein>
<dbReference type="EMBL" id="CYZU01000043">
    <property type="protein sequence ID" value="CUO92439.1"/>
    <property type="molecule type" value="Genomic_DNA"/>
</dbReference>
<dbReference type="AlphaFoldDB" id="A0A174J5T1"/>
<proteinExistence type="predicted"/>
<name>A0A174J5T1_9FIRM</name>